<dbReference type="EMBL" id="JAPFFK010000020">
    <property type="protein sequence ID" value="KAJ6680775.1"/>
    <property type="molecule type" value="Genomic_DNA"/>
</dbReference>
<evidence type="ECO:0000259" key="2">
    <source>
        <dbReference type="PROSITE" id="PS50090"/>
    </source>
</evidence>
<gene>
    <name evidence="3" type="ORF">OIU79_020299</name>
</gene>
<feature type="compositionally biased region" description="Polar residues" evidence="1">
    <location>
        <begin position="782"/>
        <end position="791"/>
    </location>
</feature>
<dbReference type="InterPro" id="IPR044798">
    <property type="entry name" value="EAF1A/B"/>
</dbReference>
<feature type="compositionally biased region" description="Polar residues" evidence="1">
    <location>
        <begin position="29"/>
        <end position="53"/>
    </location>
</feature>
<feature type="compositionally biased region" description="Low complexity" evidence="1">
    <location>
        <begin position="562"/>
        <end position="571"/>
    </location>
</feature>
<reference evidence="3" key="1">
    <citation type="submission" date="2022-11" db="EMBL/GenBank/DDBJ databases">
        <authorList>
            <person name="Hyden B.L."/>
            <person name="Feng K."/>
            <person name="Yates T."/>
            <person name="Jawdy S."/>
            <person name="Smart L.B."/>
            <person name="Muchero W."/>
        </authorList>
    </citation>
    <scope>NUCLEOTIDE SEQUENCE</scope>
    <source>
        <tissue evidence="3">Shoot tip</tissue>
    </source>
</reference>
<dbReference type="PANTHER" id="PTHR46774">
    <property type="entry name" value="CHROMATIN MODIFICATION-RELATED PROTEIN EAF1 A-RELATED"/>
    <property type="match status" value="1"/>
</dbReference>
<feature type="domain" description="Myb-like" evidence="2">
    <location>
        <begin position="157"/>
        <end position="209"/>
    </location>
</feature>
<dbReference type="InterPro" id="IPR009057">
    <property type="entry name" value="Homeodomain-like_sf"/>
</dbReference>
<evidence type="ECO:0000313" key="3">
    <source>
        <dbReference type="EMBL" id="KAJ6680775.1"/>
    </source>
</evidence>
<feature type="region of interest" description="Disordered" evidence="1">
    <location>
        <begin position="829"/>
        <end position="853"/>
    </location>
</feature>
<accession>A0A9Q0SKU7</accession>
<feature type="region of interest" description="Disordered" evidence="1">
    <location>
        <begin position="551"/>
        <end position="671"/>
    </location>
</feature>
<evidence type="ECO:0000256" key="1">
    <source>
        <dbReference type="SAM" id="MobiDB-lite"/>
    </source>
</evidence>
<feature type="compositionally biased region" description="Low complexity" evidence="1">
    <location>
        <begin position="831"/>
        <end position="852"/>
    </location>
</feature>
<feature type="region of interest" description="Disordered" evidence="1">
    <location>
        <begin position="212"/>
        <end position="236"/>
    </location>
</feature>
<feature type="compositionally biased region" description="Low complexity" evidence="1">
    <location>
        <begin position="770"/>
        <end position="781"/>
    </location>
</feature>
<dbReference type="PROSITE" id="PS50090">
    <property type="entry name" value="MYB_LIKE"/>
    <property type="match status" value="1"/>
</dbReference>
<dbReference type="PANTHER" id="PTHR46774:SF3">
    <property type="entry name" value="CHROMATIN MODIFICATION-RELATED PROTEIN EAF1 A-RELATED"/>
    <property type="match status" value="1"/>
</dbReference>
<dbReference type="GO" id="GO:0035267">
    <property type="term" value="C:NuA4 histone acetyltransferase complex"/>
    <property type="evidence" value="ECO:0007669"/>
    <property type="project" value="InterPro"/>
</dbReference>
<dbReference type="OrthoDB" id="372624at2759"/>
<sequence length="1096" mass="119260">MRTASRQRFISPFTAGITGVLPQAPMKTDASSGDTNSFQDDQSTLHGGSQIQKSVEVERKKKAKHPGSAYEQGWQLDSTVHNDQTDNFRKRSECHHFDSNGNSGLYEQHTAKKPKIMKQLLDNAFDDMIHQIDWWRGSEEEKNKSMKMSAGQPGFGSPWSLFEDQALVVLVHDMGPNWELISDAINSTGQFKCIFRKPKECKERHKILMDKGAGDGADSAEDSGSSQSYPSTLPGIPKGSARQLFQHLQGPMQEDTLKSHFEKIILIGKKYLYKRSQNENQDPKHIAAIHNSHGIALSQVCPNLNGGVLMPLDLCDPSASNPDALPTVYQGSYASNLVMPNQGAIASMLPSSGASSSLQGSSGVVLASNSSSPFGPLKAPLRDGRYHVPRTSLPVDEQQRVQHYNQMLSNRNLQQSNLSVSGSLSGADHGVRMLPDGNGMGIMPGMNRSMPLPRPGFQGIASPSMLNPGNLLSPNMVGMPSPVNMHSGTGSGQGNSMRPREAMHYMRLGPNPENQRQMKVPELPIQVTQGNNQGIPAFNGLSSTFANQMTTTPVQTYPGHPQQQHQISAQQSNMLSNPHHPNLHGSNHTTSSQQQTYAMRLAKERKMQQRLHQQQHAASSALMPHAQHQSQLPITSSMQNSSQIPPPTASQPVSLPPITPPSPMTSVSLQQQQQQRNIACCIMLSAGILKLVPQPSQSPQQAKLLKGMGRGNMVVHQNLSIDHSPLNGLSVPPGNQGAEKGEQIMHLMQGQGLYSGTGLSPIQSSKPLVSSQSPNHSQPQQKLYSGSTNPLSKPLLQMPSHLDNSVQGQVQPVSSGQTLIATHQNTPVMVPSHQHQQPHLQPHQKQLSQPQPAVQRTLRLNRQVNPDLATKTQNDQGHTDQQTSNISRTGTKISTVMTHGCNDTANVTPVVSSASVIQWKSSEPHLHDSGMENSASQGGAIGSPPPTCATVSEPAVSQGSVHRQLSGGLPMNGHNGGAQWLHKQPRQSTALPPPCQQQSQQEQQSPQHLPPQHSGSSQYFWGWVCMPLWKLCTDEAGYFVGALQDEKRRFVICIFCLEVWEDGDRYRGVCVQGLISPFLVPAVQRGPFLFDCAPVG</sequence>
<dbReference type="Gene3D" id="1.10.10.60">
    <property type="entry name" value="Homeodomain-like"/>
    <property type="match status" value="1"/>
</dbReference>
<dbReference type="AlphaFoldDB" id="A0A9Q0SKU7"/>
<feature type="compositionally biased region" description="Pro residues" evidence="1">
    <location>
        <begin position="644"/>
        <end position="663"/>
    </location>
</feature>
<feature type="region of interest" description="Disordered" evidence="1">
    <location>
        <begin position="924"/>
        <end position="1013"/>
    </location>
</feature>
<protein>
    <submittedName>
        <fullName evidence="3">CHROMATIN MODIFICATION-RELATED PROTEIN EAF1 A-RELATED</fullName>
    </submittedName>
</protein>
<feature type="compositionally biased region" description="Polar residues" evidence="1">
    <location>
        <begin position="627"/>
        <end position="643"/>
    </location>
</feature>
<organism evidence="3 4">
    <name type="scientific">Salix purpurea</name>
    <name type="common">Purple osier willow</name>
    <dbReference type="NCBI Taxonomy" id="77065"/>
    <lineage>
        <taxon>Eukaryota</taxon>
        <taxon>Viridiplantae</taxon>
        <taxon>Streptophyta</taxon>
        <taxon>Embryophyta</taxon>
        <taxon>Tracheophyta</taxon>
        <taxon>Spermatophyta</taxon>
        <taxon>Magnoliopsida</taxon>
        <taxon>eudicotyledons</taxon>
        <taxon>Gunneridae</taxon>
        <taxon>Pentapetalae</taxon>
        <taxon>rosids</taxon>
        <taxon>fabids</taxon>
        <taxon>Malpighiales</taxon>
        <taxon>Salicaceae</taxon>
        <taxon>Saliceae</taxon>
        <taxon>Salix</taxon>
    </lineage>
</organism>
<dbReference type="InterPro" id="IPR001005">
    <property type="entry name" value="SANT/Myb"/>
</dbReference>
<comment type="caution">
    <text evidence="3">The sequence shown here is derived from an EMBL/GenBank/DDBJ whole genome shotgun (WGS) entry which is preliminary data.</text>
</comment>
<evidence type="ECO:0000313" key="4">
    <source>
        <dbReference type="Proteomes" id="UP001151532"/>
    </source>
</evidence>
<dbReference type="Proteomes" id="UP001151532">
    <property type="component" value="Chromosome 14"/>
</dbReference>
<dbReference type="SMART" id="SM00717">
    <property type="entry name" value="SANT"/>
    <property type="match status" value="1"/>
</dbReference>
<feature type="compositionally biased region" description="Low complexity" evidence="1">
    <location>
        <begin position="996"/>
        <end position="1013"/>
    </location>
</feature>
<name>A0A9Q0SKU7_SALPP</name>
<reference evidence="3" key="2">
    <citation type="journal article" date="2023" name="Int. J. Mol. Sci.">
        <title>De Novo Assembly and Annotation of 11 Diverse Shrub Willow (Salix) Genomes Reveals Novel Gene Organization in Sex-Linked Regions.</title>
        <authorList>
            <person name="Hyden B."/>
            <person name="Feng K."/>
            <person name="Yates T.B."/>
            <person name="Jawdy S."/>
            <person name="Cereghino C."/>
            <person name="Smart L.B."/>
            <person name="Muchero W."/>
        </authorList>
    </citation>
    <scope>NUCLEOTIDE SEQUENCE</scope>
    <source>
        <tissue evidence="3">Shoot tip</tissue>
    </source>
</reference>
<proteinExistence type="predicted"/>
<dbReference type="CDD" id="cd00167">
    <property type="entry name" value="SANT"/>
    <property type="match status" value="1"/>
</dbReference>
<feature type="compositionally biased region" description="Polar residues" evidence="1">
    <location>
        <begin position="584"/>
        <end position="597"/>
    </location>
</feature>
<feature type="compositionally biased region" description="Polar residues" evidence="1">
    <location>
        <begin position="755"/>
        <end position="769"/>
    </location>
</feature>
<keyword evidence="4" id="KW-1185">Reference proteome</keyword>
<dbReference type="Pfam" id="PF13921">
    <property type="entry name" value="Myb_DNA-bind_6"/>
    <property type="match status" value="1"/>
</dbReference>
<feature type="region of interest" description="Disordered" evidence="1">
    <location>
        <begin position="19"/>
        <end position="53"/>
    </location>
</feature>
<dbReference type="SUPFAM" id="SSF46689">
    <property type="entry name" value="Homeodomain-like"/>
    <property type="match status" value="1"/>
</dbReference>
<feature type="region of interest" description="Disordered" evidence="1">
    <location>
        <begin position="868"/>
        <end position="888"/>
    </location>
</feature>
<feature type="region of interest" description="Disordered" evidence="1">
    <location>
        <begin position="755"/>
        <end position="799"/>
    </location>
</feature>